<comment type="caution">
    <text evidence="5">The sequence shown here is derived from an EMBL/GenBank/DDBJ whole genome shotgun (WGS) entry which is preliminary data.</text>
</comment>
<dbReference type="InterPro" id="IPR020472">
    <property type="entry name" value="WD40_PAC1"/>
</dbReference>
<dbReference type="Gene3D" id="2.130.10.10">
    <property type="entry name" value="YVTN repeat-like/Quinoprotein amine dehydrogenase"/>
    <property type="match status" value="2"/>
</dbReference>
<keyword evidence="2" id="KW-0677">Repeat</keyword>
<feature type="compositionally biased region" description="Polar residues" evidence="4">
    <location>
        <begin position="613"/>
        <end position="628"/>
    </location>
</feature>
<feature type="region of interest" description="Disordered" evidence="4">
    <location>
        <begin position="716"/>
        <end position="760"/>
    </location>
</feature>
<feature type="region of interest" description="Disordered" evidence="4">
    <location>
        <begin position="35"/>
        <end position="60"/>
    </location>
</feature>
<feature type="region of interest" description="Disordered" evidence="4">
    <location>
        <begin position="600"/>
        <end position="640"/>
    </location>
</feature>
<feature type="compositionally biased region" description="Low complexity" evidence="4">
    <location>
        <begin position="106"/>
        <end position="116"/>
    </location>
</feature>
<dbReference type="Proteomes" id="UP000738402">
    <property type="component" value="Unassembled WGS sequence"/>
</dbReference>
<dbReference type="AlphaFoldDB" id="A0AAN6HZL9"/>
<feature type="compositionally biased region" description="Polar residues" evidence="4">
    <location>
        <begin position="223"/>
        <end position="232"/>
    </location>
</feature>
<dbReference type="PANTHER" id="PTHR14221:SF0">
    <property type="entry name" value="WD REPEAT-CONTAINING PROTEIN 44"/>
    <property type="match status" value="1"/>
</dbReference>
<evidence type="ECO:0000256" key="4">
    <source>
        <dbReference type="SAM" id="MobiDB-lite"/>
    </source>
</evidence>
<dbReference type="InterPro" id="IPR036322">
    <property type="entry name" value="WD40_repeat_dom_sf"/>
</dbReference>
<keyword evidence="1 3" id="KW-0853">WD repeat</keyword>
<protein>
    <submittedName>
        <fullName evidence="5">Uncharacterized protein</fullName>
    </submittedName>
</protein>
<dbReference type="PROSITE" id="PS50294">
    <property type="entry name" value="WD_REPEATS_REGION"/>
    <property type="match status" value="2"/>
</dbReference>
<feature type="compositionally biased region" description="Basic residues" evidence="4">
    <location>
        <begin position="600"/>
        <end position="612"/>
    </location>
</feature>
<evidence type="ECO:0000313" key="5">
    <source>
        <dbReference type="EMBL" id="KAG7726478.1"/>
    </source>
</evidence>
<dbReference type="PANTHER" id="PTHR14221">
    <property type="entry name" value="WD REPEAT DOMAIN 44"/>
    <property type="match status" value="1"/>
</dbReference>
<dbReference type="PRINTS" id="PR00320">
    <property type="entry name" value="GPROTEINBRPT"/>
</dbReference>
<proteinExistence type="predicted"/>
<dbReference type="InterPro" id="IPR040324">
    <property type="entry name" value="WDR44/Dgr2"/>
</dbReference>
<feature type="region of interest" description="Disordered" evidence="4">
    <location>
        <begin position="99"/>
        <end position="139"/>
    </location>
</feature>
<name>A0AAN6HZL9_9ASCO</name>
<organism evidence="5 6">
    <name type="scientific">Ogataea haglerorum</name>
    <dbReference type="NCBI Taxonomy" id="1937702"/>
    <lineage>
        <taxon>Eukaryota</taxon>
        <taxon>Fungi</taxon>
        <taxon>Dikarya</taxon>
        <taxon>Ascomycota</taxon>
        <taxon>Saccharomycotina</taxon>
        <taxon>Pichiomycetes</taxon>
        <taxon>Pichiales</taxon>
        <taxon>Pichiaceae</taxon>
        <taxon>Ogataea</taxon>
    </lineage>
</organism>
<accession>A0AAN6HZL9</accession>
<sequence length="802" mass="89793">MSPNVLHNIPAIASEASSATLHFDPGIELGLRGEKPLISGASTPSKKPTPSPHNGSKQVVDQGMKQLARELKYREFFKRSPKSPNKGFSKFFLSQELSPYDKTSDDSSIADDTSASIDEDTEQHYKEKPRRHGLASSYARKTTHEHANFILTFSKDGKYMASGGDDGVVRVWKVITSSFDREIPEIARNKSFNGHHLNLPFEESDSISIGGCSTINDSVESLGNTENGSNRCNPCPGKKSKKDKQGGSTPFAPLFMHRPVREFHHDDTVLSIDWSENGFIISCSQDSTIKLWHVDRNDCLAAFKLKNFATRVLFHKKDDRFFLSCQLDGSVKLWSILEKDVVLKTNVRMRITCMEFSPSAEELFVGGEIGGFVILSVKDLDVIDKFQIKRNNVAPRVTGIDAFETKDDVKMVVTTNDSRVRLFSFREKVLNVRYKGYNNEHSTIRASVNENHSFIISGSEDGWAYLWALDLNALKSPETMKGSHKLTWDLTSLFKDENCRHKNKNYGAFHVHHSRCNVAIFAPKATLKLLELSNDPIFDLKARMSLGTTTKKGDDELDDPSTSVIVTTDDDGVIRVFRRDFAYQERKAFRTNLKKFGGKHDRKSLSKVRNRSRSSSFMNKANSLNRGNINGGDENDRGRKDFRHSEFLATRGALCSPKRDKSLSASKDEIAKLPASEAASDGTLFDSKVRSIDVKLQEMLASSRLEDRHVPIISTTDENDSSLRNDNEAANSVSMHGRETFQETTNGDQDEETSDSIVTSESVKSRVQCANCGSEKFTARSHGDTRSNIFFFCDDCGQKVDL</sequence>
<feature type="repeat" description="WD" evidence="3">
    <location>
        <begin position="262"/>
        <end position="302"/>
    </location>
</feature>
<dbReference type="InterPro" id="IPR001680">
    <property type="entry name" value="WD40_rpt"/>
</dbReference>
<dbReference type="SUPFAM" id="SSF50978">
    <property type="entry name" value="WD40 repeat-like"/>
    <property type="match status" value="1"/>
</dbReference>
<feature type="repeat" description="WD" evidence="3">
    <location>
        <begin position="141"/>
        <end position="182"/>
    </location>
</feature>
<evidence type="ECO:0000313" key="6">
    <source>
        <dbReference type="Proteomes" id="UP000738402"/>
    </source>
</evidence>
<reference evidence="5" key="1">
    <citation type="journal article" date="2021" name="G3 (Bethesda)">
        <title>Genomic diversity, chromosomal rearrangements, and interspecies hybridization in the ogataea polymorpha species complex.</title>
        <authorList>
            <person name="Hanson S.J."/>
            <person name="Cinneide E.O."/>
            <person name="Salzberg L.I."/>
            <person name="Wolfe K.H."/>
            <person name="McGowan J."/>
            <person name="Fitzpatrick D.A."/>
            <person name="Matlin K."/>
        </authorList>
    </citation>
    <scope>NUCLEOTIDE SEQUENCE</scope>
    <source>
        <strain evidence="5">83-405-1</strain>
    </source>
</reference>
<evidence type="ECO:0000256" key="3">
    <source>
        <dbReference type="PROSITE-ProRule" id="PRU00221"/>
    </source>
</evidence>
<dbReference type="SMART" id="SM00320">
    <property type="entry name" value="WD40"/>
    <property type="match status" value="5"/>
</dbReference>
<dbReference type="EMBL" id="JAHLUH010000009">
    <property type="protein sequence ID" value="KAG7726478.1"/>
    <property type="molecule type" value="Genomic_DNA"/>
</dbReference>
<gene>
    <name evidence="5" type="ORF">KL933_003409</name>
</gene>
<feature type="region of interest" description="Disordered" evidence="4">
    <location>
        <begin position="223"/>
        <end position="248"/>
    </location>
</feature>
<dbReference type="PROSITE" id="PS50082">
    <property type="entry name" value="WD_REPEATS_2"/>
    <property type="match status" value="2"/>
</dbReference>
<dbReference type="InterPro" id="IPR015943">
    <property type="entry name" value="WD40/YVTN_repeat-like_dom_sf"/>
</dbReference>
<evidence type="ECO:0000256" key="2">
    <source>
        <dbReference type="ARBA" id="ARBA00022737"/>
    </source>
</evidence>
<evidence type="ECO:0000256" key="1">
    <source>
        <dbReference type="ARBA" id="ARBA00022574"/>
    </source>
</evidence>
<dbReference type="Pfam" id="PF00400">
    <property type="entry name" value="WD40"/>
    <property type="match status" value="2"/>
</dbReference>